<dbReference type="PANTHER" id="PTHR47623">
    <property type="entry name" value="OS09G0287300 PROTEIN"/>
    <property type="match status" value="1"/>
</dbReference>
<gene>
    <name evidence="1" type="ORF">J1C55_13485</name>
</gene>
<dbReference type="Pfam" id="PF00300">
    <property type="entry name" value="His_Phos_1"/>
    <property type="match status" value="1"/>
</dbReference>
<dbReference type="SMART" id="SM00855">
    <property type="entry name" value="PGAM"/>
    <property type="match status" value="1"/>
</dbReference>
<dbReference type="Proteomes" id="UP000778797">
    <property type="component" value="Unassembled WGS sequence"/>
</dbReference>
<sequence>MKQLILVRHGKSSWQYDVIDKERPLKKRGINDAKRVSAIFNTKTIVVDAVFSSPANRALSTCKIFIEELKISESKLKINEDLYDFSGERVLNFIKKMDDRLDTVMIFGHNHALTAIVNTYGDRYINNLPTSGLAILEFNIDNWKHLKLGHTKDVLFPRDYR</sequence>
<dbReference type="RefSeq" id="WP_227478102.1">
    <property type="nucleotide sequence ID" value="NZ_JAFMPT010000033.1"/>
</dbReference>
<dbReference type="CDD" id="cd07067">
    <property type="entry name" value="HP_PGM_like"/>
    <property type="match status" value="1"/>
</dbReference>
<proteinExistence type="predicted"/>
<comment type="caution">
    <text evidence="1">The sequence shown here is derived from an EMBL/GenBank/DDBJ whole genome shotgun (WGS) entry which is preliminary data.</text>
</comment>
<dbReference type="EMBL" id="JAFMPT010000033">
    <property type="protein sequence ID" value="MCC1485612.1"/>
    <property type="molecule type" value="Genomic_DNA"/>
</dbReference>
<dbReference type="InterPro" id="IPR029033">
    <property type="entry name" value="His_PPase_superfam"/>
</dbReference>
<reference evidence="2" key="1">
    <citation type="submission" date="2021-03" db="EMBL/GenBank/DDBJ databases">
        <title>Genome of Cognatishimia sp. F0-27.</title>
        <authorList>
            <person name="Ping X."/>
        </authorList>
    </citation>
    <scope>NUCLEOTIDE SEQUENCE [LARGE SCALE GENOMIC DNA]</scope>
    <source>
        <strain evidence="2">E313</strain>
    </source>
</reference>
<dbReference type="Gene3D" id="3.40.50.1240">
    <property type="entry name" value="Phosphoglycerate mutase-like"/>
    <property type="match status" value="1"/>
</dbReference>
<evidence type="ECO:0000313" key="2">
    <source>
        <dbReference type="Proteomes" id="UP000778797"/>
    </source>
</evidence>
<dbReference type="InterPro" id="IPR013078">
    <property type="entry name" value="His_Pase_superF_clade-1"/>
</dbReference>
<name>A0ABS8ERH1_9FLAO</name>
<dbReference type="SUPFAM" id="SSF53254">
    <property type="entry name" value="Phosphoglycerate mutase-like"/>
    <property type="match status" value="1"/>
</dbReference>
<keyword evidence="2" id="KW-1185">Reference proteome</keyword>
<protein>
    <submittedName>
        <fullName evidence="1">Histidine phosphatase family protein</fullName>
    </submittedName>
</protein>
<dbReference type="PANTHER" id="PTHR47623:SF1">
    <property type="entry name" value="OS09G0287300 PROTEIN"/>
    <property type="match status" value="1"/>
</dbReference>
<organism evidence="1 2">
    <name type="scientific">Winogradskyella immobilis</name>
    <dbReference type="NCBI Taxonomy" id="2816852"/>
    <lineage>
        <taxon>Bacteria</taxon>
        <taxon>Pseudomonadati</taxon>
        <taxon>Bacteroidota</taxon>
        <taxon>Flavobacteriia</taxon>
        <taxon>Flavobacteriales</taxon>
        <taxon>Flavobacteriaceae</taxon>
        <taxon>Winogradskyella</taxon>
    </lineage>
</organism>
<reference evidence="2" key="2">
    <citation type="submission" date="2023-07" db="EMBL/GenBank/DDBJ databases">
        <title>Genome of Winogradskyella sp. E313.</title>
        <authorList>
            <person name="Zhou Y."/>
        </authorList>
    </citation>
    <scope>NUCLEOTIDE SEQUENCE [LARGE SCALE GENOMIC DNA]</scope>
    <source>
        <strain evidence="2">E313</strain>
    </source>
</reference>
<accession>A0ABS8ERH1</accession>
<evidence type="ECO:0000313" key="1">
    <source>
        <dbReference type="EMBL" id="MCC1485612.1"/>
    </source>
</evidence>